<dbReference type="GO" id="GO:0016887">
    <property type="term" value="F:ATP hydrolysis activity"/>
    <property type="evidence" value="ECO:0007669"/>
    <property type="project" value="InterPro"/>
</dbReference>
<dbReference type="PANTHER" id="PTHR48103:SF2">
    <property type="entry name" value="MIDASIN"/>
    <property type="match status" value="1"/>
</dbReference>
<comment type="caution">
    <text evidence="5">The sequence shown here is derived from an EMBL/GenBank/DDBJ whole genome shotgun (WGS) entry which is preliminary data.</text>
</comment>
<feature type="compositionally biased region" description="Acidic residues" evidence="3">
    <location>
        <begin position="3101"/>
        <end position="3110"/>
    </location>
</feature>
<feature type="compositionally biased region" description="Basic and acidic residues" evidence="3">
    <location>
        <begin position="3111"/>
        <end position="3123"/>
    </location>
</feature>
<dbReference type="Pfam" id="PF17867">
    <property type="entry name" value="AAA_lid_7"/>
    <property type="match status" value="1"/>
</dbReference>
<evidence type="ECO:0000256" key="3">
    <source>
        <dbReference type="SAM" id="MobiDB-lite"/>
    </source>
</evidence>
<reference evidence="5 6" key="1">
    <citation type="journal article" date="2024" name="Nat. Commun.">
        <title>Phylogenomics reveals the evolutionary origins of lichenization in chlorophyte algae.</title>
        <authorList>
            <person name="Puginier C."/>
            <person name="Libourel C."/>
            <person name="Otte J."/>
            <person name="Skaloud P."/>
            <person name="Haon M."/>
            <person name="Grisel S."/>
            <person name="Petersen M."/>
            <person name="Berrin J.G."/>
            <person name="Delaux P.M."/>
            <person name="Dal Grande F."/>
            <person name="Keller J."/>
        </authorList>
    </citation>
    <scope>NUCLEOTIDE SEQUENCE [LARGE SCALE GENOMIC DNA]</scope>
    <source>
        <strain evidence="5 6">SAG 2145</strain>
    </source>
</reference>
<feature type="compositionally biased region" description="Acidic residues" evidence="3">
    <location>
        <begin position="2944"/>
        <end position="2978"/>
    </location>
</feature>
<dbReference type="InterPro" id="IPR040848">
    <property type="entry name" value="AAA_lid_7"/>
</dbReference>
<feature type="region of interest" description="Disordered" evidence="3">
    <location>
        <begin position="2877"/>
        <end position="2901"/>
    </location>
</feature>
<protein>
    <recommendedName>
        <fullName evidence="4">VWFA domain-containing protein</fullName>
    </recommendedName>
</protein>
<dbReference type="InterPro" id="IPR027417">
    <property type="entry name" value="P-loop_NTPase"/>
</dbReference>
<keyword evidence="2" id="KW-0067">ATP-binding</keyword>
<keyword evidence="1" id="KW-0547">Nucleotide-binding</keyword>
<feature type="compositionally biased region" description="Pro residues" evidence="3">
    <location>
        <begin position="799"/>
        <end position="808"/>
    </location>
</feature>
<accession>A0AAW1RIX5</accession>
<dbReference type="PROSITE" id="PS50234">
    <property type="entry name" value="VWFA"/>
    <property type="match status" value="1"/>
</dbReference>
<keyword evidence="6" id="KW-1185">Reference proteome</keyword>
<dbReference type="PANTHER" id="PTHR48103">
    <property type="entry name" value="MIDASIN-RELATED"/>
    <property type="match status" value="1"/>
</dbReference>
<dbReference type="GO" id="GO:0030687">
    <property type="term" value="C:preribosome, large subunit precursor"/>
    <property type="evidence" value="ECO:0007669"/>
    <property type="project" value="TreeGrafter"/>
</dbReference>
<feature type="compositionally biased region" description="Acidic residues" evidence="3">
    <location>
        <begin position="3448"/>
        <end position="3469"/>
    </location>
</feature>
<evidence type="ECO:0000259" key="4">
    <source>
        <dbReference type="PROSITE" id="PS50234"/>
    </source>
</evidence>
<dbReference type="GO" id="GO:0005634">
    <property type="term" value="C:nucleus"/>
    <property type="evidence" value="ECO:0007669"/>
    <property type="project" value="TreeGrafter"/>
</dbReference>
<feature type="compositionally biased region" description="Acidic residues" evidence="3">
    <location>
        <begin position="3208"/>
        <end position="3220"/>
    </location>
</feature>
<dbReference type="InterPro" id="IPR011704">
    <property type="entry name" value="ATPase_dyneun-rel_AAA"/>
</dbReference>
<evidence type="ECO:0000256" key="1">
    <source>
        <dbReference type="ARBA" id="ARBA00022741"/>
    </source>
</evidence>
<dbReference type="GO" id="GO:0000027">
    <property type="term" value="P:ribosomal large subunit assembly"/>
    <property type="evidence" value="ECO:0007669"/>
    <property type="project" value="TreeGrafter"/>
</dbReference>
<dbReference type="Pfam" id="PF07728">
    <property type="entry name" value="AAA_5"/>
    <property type="match status" value="1"/>
</dbReference>
<feature type="region of interest" description="Disordered" evidence="3">
    <location>
        <begin position="2920"/>
        <end position="3520"/>
    </location>
</feature>
<feature type="compositionally biased region" description="Acidic residues" evidence="3">
    <location>
        <begin position="3064"/>
        <end position="3081"/>
    </location>
</feature>
<feature type="compositionally biased region" description="Low complexity" evidence="3">
    <location>
        <begin position="3370"/>
        <end position="3395"/>
    </location>
</feature>
<feature type="region of interest" description="Disordered" evidence="3">
    <location>
        <begin position="1830"/>
        <end position="1855"/>
    </location>
</feature>
<dbReference type="Proteomes" id="UP001438707">
    <property type="component" value="Unassembled WGS sequence"/>
</dbReference>
<feature type="compositionally biased region" description="Low complexity" evidence="3">
    <location>
        <begin position="3297"/>
        <end position="3312"/>
    </location>
</feature>
<feature type="domain" description="VWFA" evidence="4">
    <location>
        <begin position="3678"/>
        <end position="3881"/>
    </location>
</feature>
<organism evidence="5 6">
    <name type="scientific">Apatococcus lobatus</name>
    <dbReference type="NCBI Taxonomy" id="904363"/>
    <lineage>
        <taxon>Eukaryota</taxon>
        <taxon>Viridiplantae</taxon>
        <taxon>Chlorophyta</taxon>
        <taxon>core chlorophytes</taxon>
        <taxon>Trebouxiophyceae</taxon>
        <taxon>Chlorellales</taxon>
        <taxon>Chlorellaceae</taxon>
        <taxon>Apatococcus</taxon>
    </lineage>
</organism>
<feature type="compositionally biased region" description="Acidic residues" evidence="3">
    <location>
        <begin position="3124"/>
        <end position="3135"/>
    </location>
</feature>
<feature type="compositionally biased region" description="Low complexity" evidence="3">
    <location>
        <begin position="3087"/>
        <end position="3100"/>
    </location>
</feature>
<dbReference type="Gene3D" id="3.40.50.300">
    <property type="entry name" value="P-loop containing nucleotide triphosphate hydrolases"/>
    <property type="match status" value="1"/>
</dbReference>
<feature type="region of interest" description="Disordered" evidence="3">
    <location>
        <begin position="799"/>
        <end position="819"/>
    </location>
</feature>
<feature type="compositionally biased region" description="Basic and acidic residues" evidence="3">
    <location>
        <begin position="2994"/>
        <end position="3010"/>
    </location>
</feature>
<gene>
    <name evidence="5" type="ORF">WJX74_002204</name>
</gene>
<feature type="compositionally biased region" description="Basic and acidic residues" evidence="3">
    <location>
        <begin position="3354"/>
        <end position="3363"/>
    </location>
</feature>
<dbReference type="InterPro" id="IPR036465">
    <property type="entry name" value="vWFA_dom_sf"/>
</dbReference>
<sequence length="3890" mass="417997">MYFLRRFARLPFFCCCKPVGPPQPTEGGGRKGLPKSFLNRFTRVKVELLQSKDLLFIAGSLHPRLPSALLGQMVQFMTLMHHDANILRIFASAGGPFEFNLRDLLRWCSLTCAAVAASSNRSASGDDLILNSIVHFAQLLFVDRMRHLSDRAHVTQCFHEAFRTASLSAAPVRPCNVAVSPETLQLGWAHLPRAHLSASPAAPDLQLLRSQLPLLEALAHCVQQQLPALLVGSTACGKSAAVQTLAALCGQPLMQISLNGSSDTSDLLGGFEQASMGHRVQHLEQQVGTLLRKTTAEMLALVPDDAADTRSILQMRVNCASTAAEAWASLQALQDGSDGPTAEAKGLTVHLSSLQEVLVTLRACLAHLPAEQGHAATLAALQAQCGQLAAFVAQQQTSKSAGRFEWVDGPLTRAVEHGHWVLIDGANLCNPTVLDRLNALLEPDGELFLTERGDVNGSPRSVPPHPNFRLFLTMDPRHGEVSRAMRNRSVELFLLPQTGDQQCEGEADEAAMLAAEGVAESPILHQLVQAHQALVLQAQMVHRHAPSTRDTRNLAALIRSLVERGWSLQSAAQASWHQVYVSGISLQGTTEAAQKIFAEHVQMVDGTQATDEVLARPSTWHLPLQLDHLAHSSSQQAILQDLVPLLMYLFRAVNLISHSHTPLDTAPVKHSHQQKPRGQAGLASLAASLEPSETALFSAFASLPGGWLQSLRQLDFSRQGGGAGLPRQLHGQLPRAWAALGIILERLTLEQRPVLEAYLTELAVQCKAGNKSSVHLPAGLLSFAAECCKASSKLALLPSVPPSGPSPPHPHDSKSCHSQPICGEAARSRALLRTEMLQQASDAILTSTKALQSQPIDGVPPASLLQQSALRFQHPEVARRTRPDPPVLDALFAAMTASLQIQREMLQAVPDAWEGELVGLAEELFSCHLSCWRCSHGGLGPLASPHACSGSTEALTFAWLRHLRCIQQLKELPGPLGSALSAAVRLHQAALDAMSTGLGVAGGLPPKPLLWKHAGHPSMAPSVKLAAALHRLQRMCHLAGAAGSMDDQKLMALAPSGAAGLSPQDIKLLLAHKPHLRQHLLDGLGLCYIACLPQSNLVQTSQPSASSQGQHTLPAALTTNIGSNNCVAEIPVSAALGSGNPPSPWHAKAKLVTGAEEAVQQIGEELENVIRVALESVTKNKDVLMVNKDQLIPAAVDNFASAEILEGAAEELSQPLTWLQGLEIWQQQHASLADAFNSRSGQAADGEAVSRSAVSNWISKPVQDVTSLIGFHLLAWHTQQGQGDLGHRANIIHEAIFRWHQASWMTQPVINSLPEGLNVSGGSSSAPWLEAWCQQALALTACRTKALLWMALHTPTPLCNRRMRSRQLQCAARQLYRLCCNAEDLESQQKLQVIHDWRLLAGLLSQLIQAHISSLPLVQQPIVQDICTWLATCWHPRASDRQQCEEAMTMLSSTLVESSHRTFSTLLQPLLLPSLLIMLCHHGIHDAKDALSTAQIAADARDAADRGRVWSMLGLMRLHLVMPPTGGQDPARRPALKAEFLSGTVSDVLEPELEARQLYQRLPLGPDGSVAIQQLHTKMQQLQGKLAKLNGQAVPRPEPSQYAAIEAEMDRFANSLGAISRVTSLLDRLQQAKDQGRETSALQEAMAWQQNAGCWAEGLLERFPLYTDLLQPVALAVYEIRAGLAMIVPAIQQHTQRKATAVHCSIAASLISIPVPSSGSSLTTAQGQASIRTLAAATAPAASIAARSAAAFSAQLGSLQAALELFIVTAGSIQPQNILHTSASQGQQAPQGAGKVNAEQGGQDMVYVEGIFRTLVMVWGEVKASQQARAEEEAELFKTKQQPGPPKTDEEEEEADFKRQFPDHGQAFADVAEMEGDESMLTVPDKPLVQDSTVDSAAAQELLHGKLLVKIVDLHDRIFTGKSVASPEPWHTGRRHCYQLAAKVLGQAHPPLPALLDGQTLLGHLLYLCQQATDLQTPSPSSAGEANVQEPQLAEMGLLEDPVNDMQSRVGYLLAEWPDNPLLLQLKAICQRLLELPVSLPLKTAMTGLELLLARAHLWDDTAAKHVSLTQQLRPLEGLAGRWRRLELASWRGLLHRVAVRHAQGASQSWFHLYQMMDDVAHSDSKSNGDAFQLLSSSAEDFMQTSTLGEYAMRLRLINSFRCHAHARACSGLQQAACLATTLANIHTYYGQFQAQVQTAIDIAMKELEKQLQDFVKLAKWEDRGYYSLQMATEKSQRQLHRLSRRAEQALRQPVANVLADASAAMGFPDLINPEVVVGLEGPIGSANVAEASMPQSAHSDALQDMVELVACSTAAAIGEERPSASTEPLQIRAAGTVLRQHELPRLAARLCQVLEASPSLAQEASPPGIDGIDGLAATAAQRALDLKEQTAKRARPLKKKALTDFLKALLALGVSRNRTAVPAEKRGARAWFAEPSPPRGLQPIIGQLGSKATAASTSMDEAYSLWSKAETYYFRSMARIQRLWRVAQTPHQDISAREVEASVHICEHLLFLQQTQRAMLVTLCQHQGQLDAHAMLASEFAVPDTKDGSGASVLPPQAVAQAWLQGLQQGLQQVQLVTRDLQLVAAAAADAESNPEACLQLKETSKGLQQLHARIQACQGAVPRHVTAPNSSTAGLVSLSAVGVLLAVSQDLISIQSDLEPQGALYRLRDSAPGFSKLQHMLESLTEQNAEFRARLVPPAASSVASVAARSAAIGTGNASEDGAAASTFSQQLEQVIKSVLLWAQAMHGPEAAMQKEKPFDKDGLSDNVQIQASSQQLVALLQPERTASIGSSLTSLCHQAVILADSTTSAGQQAAARAASQLSHLRPLLSEMAAAHRKLAMQYLELHKATTKLGYITSSLLAGVIASGFCTAQTTEEADNGDSRTKQTGGTGLGEGDTAGAKDITEEIENEDQLLGAQAKDQPQDQPQAQPQQPEQGKGVEMQDDFEGALEDMPEGGEEGEQGSDAEDQEEGEGEDRLDQTMGDVGDEGEVVDERLWGKDDKPEDPSSGKETLQSTKPLQGEQEGELEYQAGQEEEGSQGPQPKQRPEQAGQKAKDGIGEGEGPDEEGGEESADAEVDEGPVNNQQGQAQHQLQPTQQEDLELPDEMELDGRPGDQEGHEEGPEDGLDEEAEGEAGQGEPADPSQQPFPEQNVPEGPEPELTARPTDGEEEAGQDGAGTDQAGPTAEQPEQPMDIGHDGADGSAEAADDGPEPEDDEPEAHVQGQEESGMEQSMAREQAPQGGPKGIPTATVAGGMQQHGAGSTAREQTLQPEQRHQQQDAVMDTEAGSEREAAQEQAAEEGSGAGQASRPQAQANQQEHASSTRPADRADATEGPDPSQQRPPQEANPFRDLGKAVERWRARLAVSQDAGQDQADADDAAGGAAEEQPGDDGSTQAEDLPAGGEYEFIKAGEQRQAGEAQTMAAATEEQAHAAAQAAFQEAGAEGGEDGLQDMEIDDPTVPQDEDVQPALKPEQASSLGPDDSKPKGGKQKGGKQGPGGRMEFDPNQPEDDPTALDGALHNEEHLDDRQADERSFAAQLQKVTLRDEASAGAGAEASTDAEDPQGICAERLEMLRDQVAQALHGNGAQEPSDLSGAVEYGQQMWSRCEALTSGLAGELTEQLRLLLEPTKASKLAGDYRTGKRISMRKVIAYIASHFHKDKIWLRRTRPDKRTYQVVLAVDDSKSMAETGCGVFALEAVSLLAKSLARLEVGDVGLVSFGGGRGVVPLHPLTRPFTDADGPGMMSALRFDQDNTIADRPMVELLTFLKHMLDEAQHSQSSGSGYGSSDLQQLVLIVADGRFHEKDGLKRLVTEFSGKPGVLLAFIVLDNPTSSVLDMQSVSFVQGKPVLSKYIDSFPFPLYIVLRDITALPSTLADLLRQWFELSNS</sequence>
<feature type="compositionally biased region" description="Low complexity" evidence="3">
    <location>
        <begin position="3419"/>
        <end position="3445"/>
    </location>
</feature>
<dbReference type="EMBL" id="JALJOS010000010">
    <property type="protein sequence ID" value="KAK9833664.1"/>
    <property type="molecule type" value="Genomic_DNA"/>
</dbReference>
<name>A0AAW1RIX5_9CHLO</name>
<feature type="compositionally biased region" description="Polar residues" evidence="3">
    <location>
        <begin position="3313"/>
        <end position="3327"/>
    </location>
</feature>
<dbReference type="SUPFAM" id="SSF52540">
    <property type="entry name" value="P-loop containing nucleoside triphosphate hydrolases"/>
    <property type="match status" value="2"/>
</dbReference>
<dbReference type="InterPro" id="IPR002035">
    <property type="entry name" value="VWF_A"/>
</dbReference>
<proteinExistence type="predicted"/>
<dbReference type="GO" id="GO:0000055">
    <property type="term" value="P:ribosomal large subunit export from nucleus"/>
    <property type="evidence" value="ECO:0007669"/>
    <property type="project" value="TreeGrafter"/>
</dbReference>
<evidence type="ECO:0000256" key="2">
    <source>
        <dbReference type="ARBA" id="ARBA00022840"/>
    </source>
</evidence>
<dbReference type="GO" id="GO:0005524">
    <property type="term" value="F:ATP binding"/>
    <property type="evidence" value="ECO:0007669"/>
    <property type="project" value="UniProtKB-KW"/>
</dbReference>
<dbReference type="SUPFAM" id="SSF53300">
    <property type="entry name" value="vWA-like"/>
    <property type="match status" value="1"/>
</dbReference>
<feature type="compositionally biased region" description="Low complexity" evidence="3">
    <location>
        <begin position="2920"/>
        <end position="2941"/>
    </location>
</feature>
<feature type="compositionally biased region" description="Polar residues" evidence="3">
    <location>
        <begin position="3011"/>
        <end position="3020"/>
    </location>
</feature>
<evidence type="ECO:0000313" key="5">
    <source>
        <dbReference type="EMBL" id="KAK9833664.1"/>
    </source>
</evidence>
<evidence type="ECO:0000313" key="6">
    <source>
        <dbReference type="Proteomes" id="UP001438707"/>
    </source>
</evidence>
<feature type="compositionally biased region" description="Acidic residues" evidence="3">
    <location>
        <begin position="3025"/>
        <end position="3039"/>
    </location>
</feature>